<dbReference type="AlphaFoldDB" id="A0A8S1QL70"/>
<keyword evidence="1" id="KW-0812">Transmembrane</keyword>
<evidence type="ECO:0000313" key="2">
    <source>
        <dbReference type="EMBL" id="CAD8116698.1"/>
    </source>
</evidence>
<comment type="caution">
    <text evidence="2">The sequence shown here is derived from an EMBL/GenBank/DDBJ whole genome shotgun (WGS) entry which is preliminary data.</text>
</comment>
<evidence type="ECO:0000256" key="1">
    <source>
        <dbReference type="SAM" id="Phobius"/>
    </source>
</evidence>
<name>A0A8S1QL70_PARPR</name>
<accession>A0A8S1QL70</accession>
<dbReference type="Proteomes" id="UP000688137">
    <property type="component" value="Unassembled WGS sequence"/>
</dbReference>
<protein>
    <submittedName>
        <fullName evidence="2">Uncharacterized protein</fullName>
    </submittedName>
</protein>
<evidence type="ECO:0000313" key="3">
    <source>
        <dbReference type="Proteomes" id="UP000688137"/>
    </source>
</evidence>
<sequence length="75" mass="8988">MERIVPQNYSSSTYNRAIYIVVLNIFCQDINNLHQFSLLVSFFNLFAFAHYYSQMNLGLFFVQLNEKFEHNSSFY</sequence>
<keyword evidence="3" id="KW-1185">Reference proteome</keyword>
<reference evidence="2" key="1">
    <citation type="submission" date="2021-01" db="EMBL/GenBank/DDBJ databases">
        <authorList>
            <consortium name="Genoscope - CEA"/>
            <person name="William W."/>
        </authorList>
    </citation>
    <scope>NUCLEOTIDE SEQUENCE</scope>
</reference>
<keyword evidence="1" id="KW-0472">Membrane</keyword>
<organism evidence="2 3">
    <name type="scientific">Paramecium primaurelia</name>
    <dbReference type="NCBI Taxonomy" id="5886"/>
    <lineage>
        <taxon>Eukaryota</taxon>
        <taxon>Sar</taxon>
        <taxon>Alveolata</taxon>
        <taxon>Ciliophora</taxon>
        <taxon>Intramacronucleata</taxon>
        <taxon>Oligohymenophorea</taxon>
        <taxon>Peniculida</taxon>
        <taxon>Parameciidae</taxon>
        <taxon>Paramecium</taxon>
    </lineage>
</organism>
<feature type="transmembrane region" description="Helical" evidence="1">
    <location>
        <begin position="33"/>
        <end position="52"/>
    </location>
</feature>
<proteinExistence type="predicted"/>
<dbReference type="EMBL" id="CAJJDM010000186">
    <property type="protein sequence ID" value="CAD8116698.1"/>
    <property type="molecule type" value="Genomic_DNA"/>
</dbReference>
<gene>
    <name evidence="2" type="ORF">PPRIM_AZ9-3.1.T1770005</name>
</gene>
<keyword evidence="1" id="KW-1133">Transmembrane helix</keyword>